<sequence length="515" mass="55637">MAISQQFKSTVVFGGRIDPSFKRGTEELKGAIKETSGSVSKLTKQQEKLKEKIAATKLAGKDVSGLARQYEKLDRNIKEVTSDQEKLNQQLKKQQTLEKWKGRAKGAARWGGQAARGIGSGMAWGAAGGLGIAAGAAAGALAMNAETSEKLGLARSYGVGVEKYSAWENVGKAAGLNGENIGDLSEELTNKLGEAGNEKTVDPMLFQIGLSKKRMAGWSREKQFNEVMSRISKMKDEKQAASLADQLMGGEANKIMTYMRATGKTWEETMAEAQKSNLLTKEGAEGAARAHFSVTNLWSAITSGLADTLGKVSGQLAPTFDNMRDTVIQWFHNNQGTIVDTIKAWVTPEKLKELWGGVVSFGEGCVKLGKIIWALANKLEWLIPDEKSANEETAYNNAYQSAYKEFMDNGGMYAPNAGLAADQYAKMKAEEAAKAERNREEYARSDRLDTDALKQAFAFKMQTPQQNNKIEINIVGATDPAAVQQSAAAGVLEGLRKSNAGYNPGSMFDVPIASG</sequence>
<organism evidence="2">
    <name type="scientific">Salmonella enterica subsp. enterica serovar Abeokuta</name>
    <dbReference type="NCBI Taxonomy" id="2926665"/>
    <lineage>
        <taxon>Bacteria</taxon>
        <taxon>Pseudomonadati</taxon>
        <taxon>Pseudomonadota</taxon>
        <taxon>Gammaproteobacteria</taxon>
        <taxon>Enterobacterales</taxon>
        <taxon>Enterobacteriaceae</taxon>
        <taxon>Salmonella</taxon>
    </lineage>
</organism>
<proteinExistence type="predicted"/>
<protein>
    <recommendedName>
        <fullName evidence="3">Phage tail tape measure protein</fullName>
    </recommendedName>
</protein>
<accession>A0A8T9INT7</accession>
<reference evidence="2" key="1">
    <citation type="submission" date="2022-03" db="EMBL/GenBank/DDBJ databases">
        <title>Genome Sequence of a New Salmonella enterica Strain (Salmonella Abeokuta) isolated from Poultry Feed in Nigeria.</title>
        <authorList>
            <person name="Fagbamila I."/>
            <person name="Barco L."/>
            <person name="Monorella C."/>
            <person name="Beld M.V.D."/>
            <person name="Mooijman K."/>
            <person name="Hernandez-Segura A."/>
            <person name="Orsini M."/>
            <person name="Ajayi O."/>
            <person name="Ngulukun S."/>
            <person name="Jambalang A.-R."/>
            <person name="Sati N."/>
            <person name="Emmennaa P."/>
            <person name="Ankeli P."/>
            <person name="Muhammad M."/>
        </authorList>
    </citation>
    <scope>NUCLEOTIDE SEQUENCE</scope>
    <source>
        <strain evidence="2">OG19FER4</strain>
    </source>
</reference>
<gene>
    <name evidence="2" type="ORF">MOV10_09640</name>
</gene>
<evidence type="ECO:0000313" key="2">
    <source>
        <dbReference type="EMBL" id="UNO35809.1"/>
    </source>
</evidence>
<evidence type="ECO:0008006" key="3">
    <source>
        <dbReference type="Google" id="ProtNLM"/>
    </source>
</evidence>
<dbReference type="EMBL" id="CP093445">
    <property type="protein sequence ID" value="UNO35809.1"/>
    <property type="molecule type" value="Genomic_DNA"/>
</dbReference>
<keyword evidence="1" id="KW-0175">Coiled coil</keyword>
<evidence type="ECO:0000256" key="1">
    <source>
        <dbReference type="SAM" id="Coils"/>
    </source>
</evidence>
<name>A0A8T9INT7_SALET</name>
<dbReference type="AlphaFoldDB" id="A0A8T9INT7"/>
<feature type="coiled-coil region" evidence="1">
    <location>
        <begin position="32"/>
        <end position="97"/>
    </location>
</feature>
<dbReference type="RefSeq" id="WP_242106011.1">
    <property type="nucleotide sequence ID" value="NZ_CP093445.1"/>
</dbReference>